<dbReference type="AlphaFoldDB" id="A0A6A7GCA9"/>
<evidence type="ECO:0000313" key="1">
    <source>
        <dbReference type="EMBL" id="LAC27095.1"/>
    </source>
</evidence>
<dbReference type="Pfam" id="PF11944">
    <property type="entry name" value="DUF3461"/>
    <property type="match status" value="1"/>
</dbReference>
<accession>A0A6A7GCA9</accession>
<protein>
    <submittedName>
        <fullName evidence="1">Uncharacterized protein</fullName>
    </submittedName>
</protein>
<reference evidence="1" key="1">
    <citation type="submission" date="2017-11" db="EMBL/GenBank/DDBJ databases">
        <title>The sensing device of the deep-sea amphipod.</title>
        <authorList>
            <person name="Kobayashi H."/>
            <person name="Nagahama T."/>
            <person name="Arai W."/>
            <person name="Sasagawa Y."/>
            <person name="Umeda M."/>
            <person name="Hayashi T."/>
            <person name="Nikaido I."/>
            <person name="Watanabe H."/>
            <person name="Oguri K."/>
            <person name="Kitazato H."/>
            <person name="Fujioka K."/>
            <person name="Kido Y."/>
            <person name="Takami H."/>
        </authorList>
    </citation>
    <scope>NUCLEOTIDE SEQUENCE</scope>
    <source>
        <tissue evidence="1">Whole body</tissue>
    </source>
</reference>
<dbReference type="EMBL" id="IACT01007983">
    <property type="protein sequence ID" value="LAC27095.1"/>
    <property type="molecule type" value="mRNA"/>
</dbReference>
<sequence>MHHSHKQGSFMYPNLTSISIDNYNDIKRYTLRQEGGYDILKIYFKKENGAHQLFSKSVKFKFPRQNKKIPSDSHKNTFQNISEINTNLRNIIKELDTVTHEIKTKSEIKLELINEIQHLGVVFNAKIQEIEEKIKRL</sequence>
<dbReference type="InterPro" id="IPR020911">
    <property type="entry name" value="UPF0325"/>
</dbReference>
<proteinExistence type="evidence at transcript level"/>
<organism evidence="1">
    <name type="scientific">Hirondellea gigas</name>
    <dbReference type="NCBI Taxonomy" id="1518452"/>
    <lineage>
        <taxon>Eukaryota</taxon>
        <taxon>Metazoa</taxon>
        <taxon>Ecdysozoa</taxon>
        <taxon>Arthropoda</taxon>
        <taxon>Crustacea</taxon>
        <taxon>Multicrustacea</taxon>
        <taxon>Malacostraca</taxon>
        <taxon>Eumalacostraca</taxon>
        <taxon>Peracarida</taxon>
        <taxon>Amphipoda</taxon>
        <taxon>Amphilochidea</taxon>
        <taxon>Lysianassida</taxon>
        <taxon>Lysianassidira</taxon>
        <taxon>Lysianassoidea</taxon>
        <taxon>Lysianassidae</taxon>
        <taxon>Hirondellea</taxon>
    </lineage>
</organism>
<name>A0A6A7GCA9_9CRUS</name>